<evidence type="ECO:0000313" key="3">
    <source>
        <dbReference type="Proteomes" id="UP000029839"/>
    </source>
</evidence>
<dbReference type="AlphaFoldDB" id="A0A0A0BY31"/>
<dbReference type="EMBL" id="AXCY01000001">
    <property type="protein sequence ID" value="KGM12816.1"/>
    <property type="molecule type" value="Genomic_DNA"/>
</dbReference>
<dbReference type="Proteomes" id="UP000029839">
    <property type="component" value="Unassembled WGS sequence"/>
</dbReference>
<organism evidence="2 3">
    <name type="scientific">Cellulomonas carbonis T26</name>
    <dbReference type="NCBI Taxonomy" id="947969"/>
    <lineage>
        <taxon>Bacteria</taxon>
        <taxon>Bacillati</taxon>
        <taxon>Actinomycetota</taxon>
        <taxon>Actinomycetes</taxon>
        <taxon>Micrococcales</taxon>
        <taxon>Cellulomonadaceae</taxon>
        <taxon>Cellulomonas</taxon>
    </lineage>
</organism>
<name>A0A0A0BY31_9CELL</name>
<feature type="region of interest" description="Disordered" evidence="1">
    <location>
        <begin position="231"/>
        <end position="257"/>
    </location>
</feature>
<comment type="caution">
    <text evidence="2">The sequence shown here is derived from an EMBL/GenBank/DDBJ whole genome shotgun (WGS) entry which is preliminary data.</text>
</comment>
<keyword evidence="3" id="KW-1185">Reference proteome</keyword>
<accession>A0A0A0BY31</accession>
<sequence>MIDVEGWDGPSATALLTYLRTHVIRPLAVDVGLRGACAAHAEATAWEAVWLQLLEPSLRSAHSPWGVLWQTARRAMLGEILADRWGVSPRRAWELDAAERAGGVRRPLSLEPLLTNGWEPPAEDSAGMHDSPLTTAVRLAAQALGEAGWPAEVAARIVQETAEMDGPVGAGATAVGWRPLAIRLELPPWQARRLVVVLRGSGGTAGLLARLLADGPSVIDDAETRRALQATRRRRLRSPMPKDASAARPVTEVRVAS</sequence>
<reference evidence="2 3" key="1">
    <citation type="submission" date="2013-08" db="EMBL/GenBank/DDBJ databases">
        <title>Genome sequencing of Cellulomonas carbonis T26.</title>
        <authorList>
            <person name="Chen F."/>
            <person name="Li Y."/>
            <person name="Wang G."/>
        </authorList>
    </citation>
    <scope>NUCLEOTIDE SEQUENCE [LARGE SCALE GENOMIC DNA]</scope>
    <source>
        <strain evidence="2 3">T26</strain>
    </source>
</reference>
<evidence type="ECO:0000313" key="2">
    <source>
        <dbReference type="EMBL" id="KGM12816.1"/>
    </source>
</evidence>
<proteinExistence type="predicted"/>
<gene>
    <name evidence="2" type="ORF">N868_00440</name>
</gene>
<protein>
    <submittedName>
        <fullName evidence="2">Uncharacterized protein</fullName>
    </submittedName>
</protein>
<evidence type="ECO:0000256" key="1">
    <source>
        <dbReference type="SAM" id="MobiDB-lite"/>
    </source>
</evidence>
<reference evidence="2 3" key="2">
    <citation type="journal article" date="2015" name="Stand. Genomic Sci.">
        <title>Draft genome sequence of Cellulomonas carbonis T26(T) and comparative analysis of six Cellulomonas genomes.</title>
        <authorList>
            <person name="Zhuang W."/>
            <person name="Zhang S."/>
            <person name="Xia X."/>
            <person name="Wang G."/>
        </authorList>
    </citation>
    <scope>NUCLEOTIDE SEQUENCE [LARGE SCALE GENOMIC DNA]</scope>
    <source>
        <strain evidence="2 3">T26</strain>
    </source>
</reference>